<sequence length="306" mass="35696">MTIVRYLNPRNDLVFKRIFGTEKNKDILKDFLNDVITYGQKPPIKEVTLLNPVLDQETMLHKQSIVDVLCEDETGVKYIVEMQVAKVGGFEKRAQYYAARAYCSQIEKGEPYENLKEVIFLAITEYVMFPNKKDYKSTHVVLDSKTKERDLKDFSFTFIELPKFTKTKIEELETPEEKWCYFLKNANDPDDDLIKNSKEVIKKAYRELETHHWSKEELRKYEQEEKYARDAMARERYVIMEAKSEAREEGVKEGIKEGMEKGMEKGIEKGKNAATLEIARNLLSLCVDKKKIADSTGLSLKEIDEL</sequence>
<dbReference type="InterPro" id="IPR010106">
    <property type="entry name" value="RpnA"/>
</dbReference>
<evidence type="ECO:0000313" key="1">
    <source>
        <dbReference type="EMBL" id="MDZ5762736.1"/>
    </source>
</evidence>
<dbReference type="EMBL" id="JARGYT010000098">
    <property type="protein sequence ID" value="MDZ5762736.1"/>
    <property type="molecule type" value="Genomic_DNA"/>
</dbReference>
<organism evidence="1 2">
    <name type="scientific">Candidatus Cyrtobacter comes</name>
    <dbReference type="NCBI Taxonomy" id="675776"/>
    <lineage>
        <taxon>Bacteria</taxon>
        <taxon>Pseudomonadati</taxon>
        <taxon>Pseudomonadota</taxon>
        <taxon>Alphaproteobacteria</taxon>
        <taxon>Rickettsiales</taxon>
        <taxon>Candidatus Midichloriaceae</taxon>
        <taxon>Candidatus Cyrtobacter</taxon>
    </lineage>
</organism>
<gene>
    <name evidence="1" type="ORF">Cyrtocomes_01130</name>
</gene>
<name>A0ABU5L9D3_9RICK</name>
<reference evidence="1 2" key="1">
    <citation type="submission" date="2023-02" db="EMBL/GenBank/DDBJ databases">
        <title>Host association and intracellularity evolved multiple times independently in the Rickettsiales.</title>
        <authorList>
            <person name="Castelli M."/>
            <person name="Nardi T."/>
            <person name="Gammuto L."/>
            <person name="Bellinzona G."/>
            <person name="Sabaneyeva E."/>
            <person name="Potekhin A."/>
            <person name="Serra V."/>
            <person name="Petroni G."/>
            <person name="Sassera D."/>
        </authorList>
    </citation>
    <scope>NUCLEOTIDE SEQUENCE [LARGE SCALE GENOMIC DNA]</scope>
    <source>
        <strain evidence="1 2">BOD18</strain>
    </source>
</reference>
<evidence type="ECO:0000313" key="2">
    <source>
        <dbReference type="Proteomes" id="UP001293791"/>
    </source>
</evidence>
<keyword evidence="2" id="KW-1185">Reference proteome</keyword>
<protein>
    <submittedName>
        <fullName evidence="1">PD-(D/E)XK nuclease family transposase</fullName>
    </submittedName>
</protein>
<dbReference type="PANTHER" id="PTHR41317:SF1">
    <property type="entry name" value="PD-(D_E)XK NUCLEASE FAMILY TRANSPOSASE"/>
    <property type="match status" value="1"/>
</dbReference>
<comment type="caution">
    <text evidence="1">The sequence shown here is derived from an EMBL/GenBank/DDBJ whole genome shotgun (WGS) entry which is preliminary data.</text>
</comment>
<proteinExistence type="predicted"/>
<dbReference type="NCBIfam" id="TIGR01784">
    <property type="entry name" value="T_den_put_tspse"/>
    <property type="match status" value="1"/>
</dbReference>
<dbReference type="Proteomes" id="UP001293791">
    <property type="component" value="Unassembled WGS sequence"/>
</dbReference>
<dbReference type="RefSeq" id="WP_322498179.1">
    <property type="nucleotide sequence ID" value="NZ_JARGYT010000098.1"/>
</dbReference>
<dbReference type="Pfam" id="PF12784">
    <property type="entry name" value="PDDEXK_2"/>
    <property type="match status" value="1"/>
</dbReference>
<accession>A0ABU5L9D3</accession>
<dbReference type="PANTHER" id="PTHR41317">
    <property type="entry name" value="PD-(D_E)XK NUCLEASE FAMILY TRANSPOSASE"/>
    <property type="match status" value="1"/>
</dbReference>